<keyword evidence="1" id="KW-0808">Transferase</keyword>
<dbReference type="InterPro" id="IPR051283">
    <property type="entry name" value="Sec_Metabolite_Acyltrans"/>
</dbReference>
<feature type="region of interest" description="Disordered" evidence="2">
    <location>
        <begin position="335"/>
        <end position="355"/>
    </location>
</feature>
<sequence length="355" mass="40237">MSVSDIVTSTDVPPIVQSLFDHHKVSNYDGHTMPLCSLKVTKLLDGFFIGISMNHAVVDGIAFFNFCTAWFEIIHAQLQAKSPLHDFPISHPPIHNRWFPDSCDSFVNIPLKYMDDFKTKPETTEFREKIFHFSGEFIAKLKANANRESKNTEISSLQSLAAHVWRSITRARNLPYDQKTRCKLAIDNRSRLEPPLPQEYFGNAFGFVIAESKAGELLEHDLGWAARKVHLAVSNYNDKEVRHVANELLKHPLQYQFGSYYDSYDVVLTHSPKFNPYGKDLWLWEGVQVLTGRNNKHDGKVRPSPSSDGRGNIDLEVSLSPNAMKALESDEEIYASKGQHQAQAQAAATQTDKMF</sequence>
<dbReference type="EMBL" id="JBGMDY010000001">
    <property type="protein sequence ID" value="KAL2346290.1"/>
    <property type="molecule type" value="Genomic_DNA"/>
</dbReference>
<reference evidence="3 4" key="1">
    <citation type="submission" date="2024-08" db="EMBL/GenBank/DDBJ databases">
        <title>Insights into the chromosomal genome structure of Flemingia macrophylla.</title>
        <authorList>
            <person name="Ding Y."/>
            <person name="Zhao Y."/>
            <person name="Bi W."/>
            <person name="Wu M."/>
            <person name="Zhao G."/>
            <person name="Gong Y."/>
            <person name="Li W."/>
            <person name="Zhang P."/>
        </authorList>
    </citation>
    <scope>NUCLEOTIDE SEQUENCE [LARGE SCALE GENOMIC DNA]</scope>
    <source>
        <strain evidence="3">DYQJB</strain>
        <tissue evidence="3">Leaf</tissue>
    </source>
</reference>
<dbReference type="Gene3D" id="3.30.559.10">
    <property type="entry name" value="Chloramphenicol acetyltransferase-like domain"/>
    <property type="match status" value="2"/>
</dbReference>
<evidence type="ECO:0000256" key="2">
    <source>
        <dbReference type="SAM" id="MobiDB-lite"/>
    </source>
</evidence>
<feature type="compositionally biased region" description="Low complexity" evidence="2">
    <location>
        <begin position="339"/>
        <end position="355"/>
    </location>
</feature>
<evidence type="ECO:0000256" key="1">
    <source>
        <dbReference type="ARBA" id="ARBA00022679"/>
    </source>
</evidence>
<protein>
    <recommendedName>
        <fullName evidence="5">HXXXD-type acyl-transferase family protein</fullName>
    </recommendedName>
</protein>
<dbReference type="AlphaFoldDB" id="A0ABD1NDV7"/>
<dbReference type="InterPro" id="IPR023213">
    <property type="entry name" value="CAT-like_dom_sf"/>
</dbReference>
<dbReference type="Proteomes" id="UP001603857">
    <property type="component" value="Unassembled WGS sequence"/>
</dbReference>
<keyword evidence="4" id="KW-1185">Reference proteome</keyword>
<gene>
    <name evidence="3" type="ORF">Fmac_000290</name>
</gene>
<dbReference type="PANTHER" id="PTHR31896">
    <property type="entry name" value="FAMILY REGULATORY PROTEIN, PUTATIVE (AFU_ORTHOLOGUE AFUA_3G14730)-RELATED"/>
    <property type="match status" value="1"/>
</dbReference>
<evidence type="ECO:0000313" key="3">
    <source>
        <dbReference type="EMBL" id="KAL2346290.1"/>
    </source>
</evidence>
<proteinExistence type="predicted"/>
<comment type="caution">
    <text evidence="3">The sequence shown here is derived from an EMBL/GenBank/DDBJ whole genome shotgun (WGS) entry which is preliminary data.</text>
</comment>
<evidence type="ECO:0000313" key="4">
    <source>
        <dbReference type="Proteomes" id="UP001603857"/>
    </source>
</evidence>
<dbReference type="GO" id="GO:0016740">
    <property type="term" value="F:transferase activity"/>
    <property type="evidence" value="ECO:0007669"/>
    <property type="project" value="UniProtKB-KW"/>
</dbReference>
<accession>A0ABD1NDV7</accession>
<dbReference type="Pfam" id="PF02458">
    <property type="entry name" value="Transferase"/>
    <property type="match status" value="1"/>
</dbReference>
<name>A0ABD1NDV7_9FABA</name>
<organism evidence="3 4">
    <name type="scientific">Flemingia macrophylla</name>
    <dbReference type="NCBI Taxonomy" id="520843"/>
    <lineage>
        <taxon>Eukaryota</taxon>
        <taxon>Viridiplantae</taxon>
        <taxon>Streptophyta</taxon>
        <taxon>Embryophyta</taxon>
        <taxon>Tracheophyta</taxon>
        <taxon>Spermatophyta</taxon>
        <taxon>Magnoliopsida</taxon>
        <taxon>eudicotyledons</taxon>
        <taxon>Gunneridae</taxon>
        <taxon>Pentapetalae</taxon>
        <taxon>rosids</taxon>
        <taxon>fabids</taxon>
        <taxon>Fabales</taxon>
        <taxon>Fabaceae</taxon>
        <taxon>Papilionoideae</taxon>
        <taxon>50 kb inversion clade</taxon>
        <taxon>NPAAA clade</taxon>
        <taxon>indigoferoid/millettioid clade</taxon>
        <taxon>Phaseoleae</taxon>
        <taxon>Flemingia</taxon>
    </lineage>
</organism>
<evidence type="ECO:0008006" key="5">
    <source>
        <dbReference type="Google" id="ProtNLM"/>
    </source>
</evidence>
<feature type="region of interest" description="Disordered" evidence="2">
    <location>
        <begin position="294"/>
        <end position="314"/>
    </location>
</feature>
<dbReference type="PANTHER" id="PTHR31896:SF46">
    <property type="entry name" value="HXXXD-TYPE ACYL-TRANSFERASE FAMILY PROTEIN"/>
    <property type="match status" value="1"/>
</dbReference>